<accession>A0A9D9HSU9</accession>
<evidence type="ECO:0000313" key="4">
    <source>
        <dbReference type="Proteomes" id="UP000823641"/>
    </source>
</evidence>
<keyword evidence="1" id="KW-0812">Transmembrane</keyword>
<name>A0A9D9HSU9_9BACT</name>
<feature type="transmembrane region" description="Helical" evidence="1">
    <location>
        <begin position="127"/>
        <end position="147"/>
    </location>
</feature>
<dbReference type="PANTHER" id="PTHR22911">
    <property type="entry name" value="ACYL-MALONYL CONDENSING ENZYME-RELATED"/>
    <property type="match status" value="1"/>
</dbReference>
<keyword evidence="1" id="KW-1133">Transmembrane helix</keyword>
<feature type="transmembrane region" description="Helical" evidence="1">
    <location>
        <begin position="33"/>
        <end position="54"/>
    </location>
</feature>
<feature type="transmembrane region" description="Helical" evidence="1">
    <location>
        <begin position="247"/>
        <end position="269"/>
    </location>
</feature>
<dbReference type="SUPFAM" id="SSF103481">
    <property type="entry name" value="Multidrug resistance efflux transporter EmrE"/>
    <property type="match status" value="2"/>
</dbReference>
<proteinExistence type="predicted"/>
<comment type="caution">
    <text evidence="3">The sequence shown here is derived from an EMBL/GenBank/DDBJ whole genome shotgun (WGS) entry which is preliminary data.</text>
</comment>
<feature type="domain" description="EamA" evidence="2">
    <location>
        <begin position="2"/>
        <end position="142"/>
    </location>
</feature>
<organism evidence="3 4">
    <name type="scientific">Candidatus Gallipaludibacter merdavium</name>
    <dbReference type="NCBI Taxonomy" id="2840839"/>
    <lineage>
        <taxon>Bacteria</taxon>
        <taxon>Pseudomonadati</taxon>
        <taxon>Bacteroidota</taxon>
        <taxon>Bacteroidia</taxon>
        <taxon>Bacteroidales</taxon>
        <taxon>Candidatus Gallipaludibacter</taxon>
    </lineage>
</organism>
<dbReference type="EMBL" id="JADIMG010000028">
    <property type="protein sequence ID" value="MBO8459218.1"/>
    <property type="molecule type" value="Genomic_DNA"/>
</dbReference>
<reference evidence="3" key="2">
    <citation type="journal article" date="2021" name="PeerJ">
        <title>Extensive microbial diversity within the chicken gut microbiome revealed by metagenomics and culture.</title>
        <authorList>
            <person name="Gilroy R."/>
            <person name="Ravi A."/>
            <person name="Getino M."/>
            <person name="Pursley I."/>
            <person name="Horton D.L."/>
            <person name="Alikhan N.F."/>
            <person name="Baker D."/>
            <person name="Gharbi K."/>
            <person name="Hall N."/>
            <person name="Watson M."/>
            <person name="Adriaenssens E.M."/>
            <person name="Foster-Nyarko E."/>
            <person name="Jarju S."/>
            <person name="Secka A."/>
            <person name="Antonio M."/>
            <person name="Oren A."/>
            <person name="Chaudhuri R.R."/>
            <person name="La Ragione R."/>
            <person name="Hildebrand F."/>
            <person name="Pallen M.J."/>
        </authorList>
    </citation>
    <scope>NUCLEOTIDE SEQUENCE</scope>
    <source>
        <strain evidence="3">G3-3990</strain>
    </source>
</reference>
<dbReference type="Proteomes" id="UP000823641">
    <property type="component" value="Unassembled WGS sequence"/>
</dbReference>
<dbReference type="InterPro" id="IPR037185">
    <property type="entry name" value="EmrE-like"/>
</dbReference>
<dbReference type="InterPro" id="IPR000620">
    <property type="entry name" value="EamA_dom"/>
</dbReference>
<evidence type="ECO:0000313" key="3">
    <source>
        <dbReference type="EMBL" id="MBO8459218.1"/>
    </source>
</evidence>
<feature type="transmembrane region" description="Helical" evidence="1">
    <location>
        <begin position="75"/>
        <end position="94"/>
    </location>
</feature>
<evidence type="ECO:0000256" key="1">
    <source>
        <dbReference type="SAM" id="Phobius"/>
    </source>
</evidence>
<keyword evidence="1" id="KW-0472">Membrane</keyword>
<dbReference type="GO" id="GO:0016020">
    <property type="term" value="C:membrane"/>
    <property type="evidence" value="ECO:0007669"/>
    <property type="project" value="InterPro"/>
</dbReference>
<feature type="transmembrane region" description="Helical" evidence="1">
    <location>
        <begin position="159"/>
        <end position="176"/>
    </location>
</feature>
<gene>
    <name evidence="3" type="ORF">IAA73_02655</name>
</gene>
<feature type="transmembrane region" description="Helical" evidence="1">
    <location>
        <begin position="281"/>
        <end position="298"/>
    </location>
</feature>
<protein>
    <submittedName>
        <fullName evidence="3">EamA family transporter</fullName>
    </submittedName>
</protein>
<dbReference type="PANTHER" id="PTHR22911:SF137">
    <property type="entry name" value="SOLUTE CARRIER FAMILY 35 MEMBER G2-RELATED"/>
    <property type="match status" value="1"/>
</dbReference>
<feature type="transmembrane region" description="Helical" evidence="1">
    <location>
        <begin position="188"/>
        <end position="208"/>
    </location>
</feature>
<dbReference type="AlphaFoldDB" id="A0A9D9HSU9"/>
<dbReference type="Gene3D" id="1.10.3730.20">
    <property type="match status" value="1"/>
</dbReference>
<evidence type="ECO:0000259" key="2">
    <source>
        <dbReference type="Pfam" id="PF00892"/>
    </source>
</evidence>
<reference evidence="3" key="1">
    <citation type="submission" date="2020-10" db="EMBL/GenBank/DDBJ databases">
        <authorList>
            <person name="Gilroy R."/>
        </authorList>
    </citation>
    <scope>NUCLEOTIDE SEQUENCE</scope>
    <source>
        <strain evidence="3">G3-3990</strain>
    </source>
</reference>
<sequence>MWFVFGLLSAFFLGCYDISKKISLRDNAVVPVLFSSVACSALLLLPFLLASRWAPETMADTPFFVPEVDVRTHGFIFLKSVIVLASWAFGFFSMKNLPITLVSPINATRPMWTLVGALLIFHEQLSLYQWIGILLALLSFMAFSFVGRKEGVSFVHNKWIYCLIIAVVLGAASGLYDKYLMHRFDRMAVQVYYMIYQALLMVVFLFLWKFNPRRGTSFQWRWSIVFISIFLVLADFVYFYALSYPDSLISVLSTVRRAGVVVPFAYGVWVLHDKNPKLKSFCLLGVLLGMLFLFLGTMA</sequence>
<feature type="transmembrane region" description="Helical" evidence="1">
    <location>
        <begin position="220"/>
        <end position="241"/>
    </location>
</feature>
<dbReference type="Pfam" id="PF00892">
    <property type="entry name" value="EamA"/>
    <property type="match status" value="1"/>
</dbReference>